<comment type="caution">
    <text evidence="7">The sequence shown here is derived from an EMBL/GenBank/DDBJ whole genome shotgun (WGS) entry which is preliminary data.</text>
</comment>
<dbReference type="Pfam" id="PF05938">
    <property type="entry name" value="Self-incomp_S1"/>
    <property type="match status" value="1"/>
</dbReference>
<feature type="compositionally biased region" description="Low complexity" evidence="6">
    <location>
        <begin position="269"/>
        <end position="292"/>
    </location>
</feature>
<accession>A0A9R1UJA6</accession>
<dbReference type="GO" id="GO:0060320">
    <property type="term" value="P:rejection of self pollen"/>
    <property type="evidence" value="ECO:0007669"/>
    <property type="project" value="UniProtKB-KW"/>
</dbReference>
<evidence type="ECO:0000256" key="6">
    <source>
        <dbReference type="SAM" id="MobiDB-lite"/>
    </source>
</evidence>
<keyword evidence="4" id="KW-0964">Secreted</keyword>
<dbReference type="GO" id="GO:0005576">
    <property type="term" value="C:extracellular region"/>
    <property type="evidence" value="ECO:0007669"/>
    <property type="project" value="UniProtKB-SubCell"/>
</dbReference>
<gene>
    <name evidence="7" type="ORF">LSAT_V11C900482540</name>
</gene>
<dbReference type="Proteomes" id="UP000235145">
    <property type="component" value="Unassembled WGS sequence"/>
</dbReference>
<reference evidence="7 8" key="1">
    <citation type="journal article" date="2017" name="Nat. Commun.">
        <title>Genome assembly with in vitro proximity ligation data and whole-genome triplication in lettuce.</title>
        <authorList>
            <person name="Reyes-Chin-Wo S."/>
            <person name="Wang Z."/>
            <person name="Yang X."/>
            <person name="Kozik A."/>
            <person name="Arikit S."/>
            <person name="Song C."/>
            <person name="Xia L."/>
            <person name="Froenicke L."/>
            <person name="Lavelle D.O."/>
            <person name="Truco M.J."/>
            <person name="Xia R."/>
            <person name="Zhu S."/>
            <person name="Xu C."/>
            <person name="Xu H."/>
            <person name="Xu X."/>
            <person name="Cox K."/>
            <person name="Korf I."/>
            <person name="Meyers B.C."/>
            <person name="Michelmore R.W."/>
        </authorList>
    </citation>
    <scope>NUCLEOTIDE SEQUENCE [LARGE SCALE GENOMIC DNA]</scope>
    <source>
        <strain evidence="8">cv. Salinas</strain>
        <tissue evidence="7">Seedlings</tissue>
    </source>
</reference>
<organism evidence="7 8">
    <name type="scientific">Lactuca sativa</name>
    <name type="common">Garden lettuce</name>
    <dbReference type="NCBI Taxonomy" id="4236"/>
    <lineage>
        <taxon>Eukaryota</taxon>
        <taxon>Viridiplantae</taxon>
        <taxon>Streptophyta</taxon>
        <taxon>Embryophyta</taxon>
        <taxon>Tracheophyta</taxon>
        <taxon>Spermatophyta</taxon>
        <taxon>Magnoliopsida</taxon>
        <taxon>eudicotyledons</taxon>
        <taxon>Gunneridae</taxon>
        <taxon>Pentapetalae</taxon>
        <taxon>asterids</taxon>
        <taxon>campanulids</taxon>
        <taxon>Asterales</taxon>
        <taxon>Asteraceae</taxon>
        <taxon>Cichorioideae</taxon>
        <taxon>Cichorieae</taxon>
        <taxon>Lactucinae</taxon>
        <taxon>Lactuca</taxon>
    </lineage>
</organism>
<keyword evidence="3" id="KW-0713">Self-incompatibility</keyword>
<sequence length="1214" mass="136668">MERINLDYGSVLWQQMIQSLASTSRHSEISYARFWMLVTKWVMDKYHVPIVADYPLSSIGTFHTTKIIVSDTSKFQFIGSIPESMYGDVPSDSRIIKTYKEFRRSGPRELTPNMIQSIHDADRPAPRGKKNDKGKDKKVVKGAKGPSQKKKKKKKKPSKAAQSPPLKKRKTQPRQKLILASSSSESEEESSDSEESLCGNAPPRSPTPEVHDFTQPVSPPPISISISIPPITSTTQIPSTYIPILPPVFTEATTTTTAAVRTNVSDTGAPTTAPKTTPTTEHTSAPEPTSTTEPPPSPSPSSPAHSVDNEEPFLGEENMTFDSVYYSPYQMQSDDDDDAPVTKKHLKELHEKIDSLIASSSSSSHPTISEAAIQGIVDMFTKAHEASINSASAAIDASTKACASATEKVEKLFVDASSLLQSLQGTADSNEERLDSLFNNLRQALSDDNTLFKATINERLSKLHEDLAAENSMMDALARKTTTLKVKSLHLFHSQKEIESLRSEREVISSCVSDVHAALSNIIEAHDPILNYSVRRTLAEKLAPALALLSKIEGLLEFVSIPKQGEKMYLNLLPLLQQLKQPNLLQQVKPQVRVSKTKERKLLKIVTIVDLLKKQGRDKDADMSARVAREAETTERKMKEAHYLLESRKSLFPPWTLEKLLKEAIETPSILWLEPVISLDRINSVDSQFDMPLTRKAFIFHAFDNVADVPHPHPKVDRELVEFYLKSAQPQYQTWSAQKIVNVRVLKPFRVGNFTNVRFKVLRGSTKTEHAISLADLPNLNPHDWIILHNILLTNEASMRMLVCYIMEVANMDQEIASIFKKKPTISSVGSASDLNMMQMGRINPKRNSVMFTRNEGQKCLFTLANKHLYTTACLEHVLGIIHRCKQNSADDKKYFDDMIKWYIRFRQTILALIPRLFETTKKVLACILVRKILEVILSNDNLGNHTLPFNGNFHWTFCERIAGSTLFYSYFWWGSRFQTLNLFDDNVEENYCYVEDMHDSNCYWFVKPDGFYASAYPNPSGNKLLEKSTRITKQLVETTIQRKVKNPFLPTLIHLLPPPSAYYVSSDRHTTATISHLTHPPPMSSNTLMRCHGLAPPFGENQQLFKLTDTKTARPILKLNKQLRSLIWMDLWSLVGMTQTQMQKSLGLFNVLFLFKHGLQGLEKPSNAALGEIVRHKLPEDDTSVITGDDLEALETATTRPFDQLQPEAQATS</sequence>
<protein>
    <submittedName>
        <fullName evidence="7">Uncharacterized protein</fullName>
    </submittedName>
</protein>
<evidence type="ECO:0000256" key="4">
    <source>
        <dbReference type="ARBA" id="ARBA00022525"/>
    </source>
</evidence>
<feature type="region of interest" description="Disordered" evidence="6">
    <location>
        <begin position="260"/>
        <end position="310"/>
    </location>
</feature>
<evidence type="ECO:0000256" key="5">
    <source>
        <dbReference type="ARBA" id="ARBA00022729"/>
    </source>
</evidence>
<feature type="compositionally biased region" description="Basic residues" evidence="6">
    <location>
        <begin position="140"/>
        <end position="158"/>
    </location>
</feature>
<comment type="subcellular location">
    <subcellularLocation>
        <location evidence="1">Secreted</location>
    </subcellularLocation>
</comment>
<evidence type="ECO:0000256" key="3">
    <source>
        <dbReference type="ARBA" id="ARBA00022471"/>
    </source>
</evidence>
<feature type="region of interest" description="Disordered" evidence="6">
    <location>
        <begin position="106"/>
        <end position="225"/>
    </location>
</feature>
<feature type="compositionally biased region" description="Acidic residues" evidence="6">
    <location>
        <begin position="185"/>
        <end position="195"/>
    </location>
</feature>
<dbReference type="EMBL" id="NBSK02000009">
    <property type="protein sequence ID" value="KAJ0188510.1"/>
    <property type="molecule type" value="Genomic_DNA"/>
</dbReference>
<dbReference type="AlphaFoldDB" id="A0A9R1UJA6"/>
<evidence type="ECO:0000313" key="7">
    <source>
        <dbReference type="EMBL" id="KAJ0188510.1"/>
    </source>
</evidence>
<dbReference type="PANTHER" id="PTHR31232:SF172">
    <property type="entry name" value="S-PROTEIN HOMOLOG"/>
    <property type="match status" value="1"/>
</dbReference>
<evidence type="ECO:0000256" key="1">
    <source>
        <dbReference type="ARBA" id="ARBA00004613"/>
    </source>
</evidence>
<dbReference type="InterPro" id="IPR010264">
    <property type="entry name" value="Self-incomp_S1"/>
</dbReference>
<name>A0A9R1UJA6_LACSA</name>
<evidence type="ECO:0000313" key="8">
    <source>
        <dbReference type="Proteomes" id="UP000235145"/>
    </source>
</evidence>
<keyword evidence="5" id="KW-0732">Signal</keyword>
<keyword evidence="8" id="KW-1185">Reference proteome</keyword>
<evidence type="ECO:0000256" key="2">
    <source>
        <dbReference type="ARBA" id="ARBA00005581"/>
    </source>
</evidence>
<feature type="compositionally biased region" description="Basic and acidic residues" evidence="6">
    <location>
        <begin position="119"/>
        <end position="139"/>
    </location>
</feature>
<comment type="similarity">
    <text evidence="2">Belongs to the plant self-incompatibility (S1) protein family.</text>
</comment>
<proteinExistence type="inferred from homology"/>
<dbReference type="PANTHER" id="PTHR31232">
    <property type="match status" value="1"/>
</dbReference>